<keyword evidence="7" id="KW-0472">Membrane</keyword>
<gene>
    <name evidence="8" type="ORF">PENSTE_c005G02098</name>
</gene>
<sequence length="498" mass="57129">MTITLILLLLITIITSLMFIFIPPWYPRNVPSAPFWITLLPLIFDIDQQEIFKRYLAGPLYKHGAIKIFFAGRWNVIIQRPELISQVLKKEQIYNKAGNQKKVPHSLLAEFLGSNIISARGEEWRCYRAIIQPGLQKTFETEPIIKNAEKLCQILSRLQLRSMGEGIPIQDVLQRYSSANLLSCIFDCPELASQMMSFEQEAPLHTTQLNLKRYLFRPIYMSFPVLDRLSAVIPSRTKARSLIQQFSNLLQTEILRDSEKNTDKISKGVKCIGARLESAWREGILNLKQLRDNLNVLYVAGQENPQLLMLSSLYILGKNPAIQEKLRREIESVKINEISTQDWRDLPYLTATILECLRSLPPISQLINRRVAKPTLLGGIIYLPKGTYIGYNSYATNRDPESWGADADDFRPERWGTTDEQISMKYRGAKARAEFISFHGGSRACLGEKFALLQMRITLCVLVKAFRWKLDPEWEDKMTAAGPLHPRGLRLVFTELRA</sequence>
<organism evidence="8 9">
    <name type="scientific">Penicillium steckii</name>
    <dbReference type="NCBI Taxonomy" id="303698"/>
    <lineage>
        <taxon>Eukaryota</taxon>
        <taxon>Fungi</taxon>
        <taxon>Dikarya</taxon>
        <taxon>Ascomycota</taxon>
        <taxon>Pezizomycotina</taxon>
        <taxon>Eurotiomycetes</taxon>
        <taxon>Eurotiomycetidae</taxon>
        <taxon>Eurotiales</taxon>
        <taxon>Aspergillaceae</taxon>
        <taxon>Penicillium</taxon>
    </lineage>
</organism>
<dbReference type="PRINTS" id="PR00385">
    <property type="entry name" value="P450"/>
</dbReference>
<keyword evidence="4 5" id="KW-0408">Iron</keyword>
<keyword evidence="3 6" id="KW-0560">Oxidoreductase</keyword>
<feature type="transmembrane region" description="Helical" evidence="7">
    <location>
        <begin position="7"/>
        <end position="26"/>
    </location>
</feature>
<dbReference type="Pfam" id="PF00067">
    <property type="entry name" value="p450"/>
    <property type="match status" value="1"/>
</dbReference>
<evidence type="ECO:0008006" key="10">
    <source>
        <dbReference type="Google" id="ProtNLM"/>
    </source>
</evidence>
<evidence type="ECO:0000313" key="8">
    <source>
        <dbReference type="EMBL" id="OQE26228.1"/>
    </source>
</evidence>
<evidence type="ECO:0000256" key="6">
    <source>
        <dbReference type="RuleBase" id="RU000461"/>
    </source>
</evidence>
<keyword evidence="7" id="KW-0812">Transmembrane</keyword>
<dbReference type="GO" id="GO:0016705">
    <property type="term" value="F:oxidoreductase activity, acting on paired donors, with incorporation or reduction of molecular oxygen"/>
    <property type="evidence" value="ECO:0007669"/>
    <property type="project" value="InterPro"/>
</dbReference>
<proteinExistence type="inferred from homology"/>
<evidence type="ECO:0000256" key="4">
    <source>
        <dbReference type="ARBA" id="ARBA00023004"/>
    </source>
</evidence>
<reference evidence="9" key="1">
    <citation type="journal article" date="2017" name="Nat. Microbiol.">
        <title>Global analysis of biosynthetic gene clusters reveals vast potential of secondary metabolite production in Penicillium species.</title>
        <authorList>
            <person name="Nielsen J.C."/>
            <person name="Grijseels S."/>
            <person name="Prigent S."/>
            <person name="Ji B."/>
            <person name="Dainat J."/>
            <person name="Nielsen K.F."/>
            <person name="Frisvad J.C."/>
            <person name="Workman M."/>
            <person name="Nielsen J."/>
        </authorList>
    </citation>
    <scope>NUCLEOTIDE SEQUENCE [LARGE SCALE GENOMIC DNA]</scope>
    <source>
        <strain evidence="9">IBT 24891</strain>
    </source>
</reference>
<keyword evidence="7" id="KW-1133">Transmembrane helix</keyword>
<keyword evidence="2 5" id="KW-0479">Metal-binding</keyword>
<accession>A0A1V6TIR7</accession>
<evidence type="ECO:0000256" key="5">
    <source>
        <dbReference type="PIRSR" id="PIRSR602401-1"/>
    </source>
</evidence>
<dbReference type="Proteomes" id="UP000191285">
    <property type="component" value="Unassembled WGS sequence"/>
</dbReference>
<dbReference type="InterPro" id="IPR050121">
    <property type="entry name" value="Cytochrome_P450_monoxygenase"/>
</dbReference>
<dbReference type="InterPro" id="IPR002401">
    <property type="entry name" value="Cyt_P450_E_grp-I"/>
</dbReference>
<dbReference type="GO" id="GO:0005506">
    <property type="term" value="F:iron ion binding"/>
    <property type="evidence" value="ECO:0007669"/>
    <property type="project" value="InterPro"/>
</dbReference>
<dbReference type="Gene3D" id="1.10.630.10">
    <property type="entry name" value="Cytochrome P450"/>
    <property type="match status" value="1"/>
</dbReference>
<dbReference type="EMBL" id="MLKD01000005">
    <property type="protein sequence ID" value="OQE26228.1"/>
    <property type="molecule type" value="Genomic_DNA"/>
</dbReference>
<evidence type="ECO:0000256" key="7">
    <source>
        <dbReference type="SAM" id="Phobius"/>
    </source>
</evidence>
<dbReference type="PRINTS" id="PR00463">
    <property type="entry name" value="EP450I"/>
</dbReference>
<dbReference type="PANTHER" id="PTHR24305">
    <property type="entry name" value="CYTOCHROME P450"/>
    <property type="match status" value="1"/>
</dbReference>
<comment type="similarity">
    <text evidence="6">Belongs to the cytochrome P450 family.</text>
</comment>
<dbReference type="InterPro" id="IPR017972">
    <property type="entry name" value="Cyt_P450_CS"/>
</dbReference>
<dbReference type="SUPFAM" id="SSF48264">
    <property type="entry name" value="Cytochrome P450"/>
    <property type="match status" value="1"/>
</dbReference>
<dbReference type="AlphaFoldDB" id="A0A1V6TIR7"/>
<protein>
    <recommendedName>
        <fullName evidence="10">Cytochrome P450</fullName>
    </recommendedName>
</protein>
<comment type="cofactor">
    <cofactor evidence="1 5">
        <name>heme</name>
        <dbReference type="ChEBI" id="CHEBI:30413"/>
    </cofactor>
</comment>
<keyword evidence="5 6" id="KW-0349">Heme</keyword>
<keyword evidence="6" id="KW-0503">Monooxygenase</keyword>
<dbReference type="InterPro" id="IPR001128">
    <property type="entry name" value="Cyt_P450"/>
</dbReference>
<dbReference type="OrthoDB" id="1470350at2759"/>
<evidence type="ECO:0000256" key="2">
    <source>
        <dbReference type="ARBA" id="ARBA00022723"/>
    </source>
</evidence>
<dbReference type="GO" id="GO:0020037">
    <property type="term" value="F:heme binding"/>
    <property type="evidence" value="ECO:0007669"/>
    <property type="project" value="InterPro"/>
</dbReference>
<keyword evidence="9" id="KW-1185">Reference proteome</keyword>
<name>A0A1V6TIR7_9EURO</name>
<dbReference type="GO" id="GO:0043386">
    <property type="term" value="P:mycotoxin biosynthetic process"/>
    <property type="evidence" value="ECO:0007669"/>
    <property type="project" value="UniProtKB-ARBA"/>
</dbReference>
<dbReference type="STRING" id="303698.A0A1V6TIR7"/>
<evidence type="ECO:0000256" key="1">
    <source>
        <dbReference type="ARBA" id="ARBA00001971"/>
    </source>
</evidence>
<dbReference type="GO" id="GO:0004497">
    <property type="term" value="F:monooxygenase activity"/>
    <property type="evidence" value="ECO:0007669"/>
    <property type="project" value="UniProtKB-KW"/>
</dbReference>
<comment type="caution">
    <text evidence="8">The sequence shown here is derived from an EMBL/GenBank/DDBJ whole genome shotgun (WGS) entry which is preliminary data.</text>
</comment>
<evidence type="ECO:0000256" key="3">
    <source>
        <dbReference type="ARBA" id="ARBA00023002"/>
    </source>
</evidence>
<dbReference type="CDD" id="cd11070">
    <property type="entry name" value="CYP56-like"/>
    <property type="match status" value="1"/>
</dbReference>
<dbReference type="InterPro" id="IPR036396">
    <property type="entry name" value="Cyt_P450_sf"/>
</dbReference>
<feature type="binding site" description="axial binding residue" evidence="5">
    <location>
        <position position="445"/>
    </location>
    <ligand>
        <name>heme</name>
        <dbReference type="ChEBI" id="CHEBI:30413"/>
    </ligand>
    <ligandPart>
        <name>Fe</name>
        <dbReference type="ChEBI" id="CHEBI:18248"/>
    </ligandPart>
</feature>
<evidence type="ECO:0000313" key="9">
    <source>
        <dbReference type="Proteomes" id="UP000191285"/>
    </source>
</evidence>
<dbReference type="PROSITE" id="PS00086">
    <property type="entry name" value="CYTOCHROME_P450"/>
    <property type="match status" value="1"/>
</dbReference>
<dbReference type="PANTHER" id="PTHR24305:SF223">
    <property type="entry name" value="CYTOCHROME P450-DIT2"/>
    <property type="match status" value="1"/>
</dbReference>